<protein>
    <submittedName>
        <fullName evidence="2">Uncharacterized protein</fullName>
    </submittedName>
</protein>
<comment type="caution">
    <text evidence="2">The sequence shown here is derived from an EMBL/GenBank/DDBJ whole genome shotgun (WGS) entry which is preliminary data.</text>
</comment>
<reference evidence="3" key="1">
    <citation type="journal article" date="2017" name="Nat. Microbiol.">
        <title>Global analysis of biosynthetic gene clusters reveals vast potential of secondary metabolite production in Penicillium species.</title>
        <authorList>
            <person name="Nielsen J.C."/>
            <person name="Grijseels S."/>
            <person name="Prigent S."/>
            <person name="Ji B."/>
            <person name="Dainat J."/>
            <person name="Nielsen K.F."/>
            <person name="Frisvad J.C."/>
            <person name="Workman M."/>
            <person name="Nielsen J."/>
        </authorList>
    </citation>
    <scope>NUCLEOTIDE SEQUENCE [LARGE SCALE GENOMIC DNA]</scope>
    <source>
        <strain evidence="3">IBT 13039</strain>
    </source>
</reference>
<organism evidence="2 3">
    <name type="scientific">Penicillium nalgiovense</name>
    <dbReference type="NCBI Taxonomy" id="60175"/>
    <lineage>
        <taxon>Eukaryota</taxon>
        <taxon>Fungi</taxon>
        <taxon>Dikarya</taxon>
        <taxon>Ascomycota</taxon>
        <taxon>Pezizomycotina</taxon>
        <taxon>Eurotiomycetes</taxon>
        <taxon>Eurotiomycetidae</taxon>
        <taxon>Eurotiales</taxon>
        <taxon>Aspergillaceae</taxon>
        <taxon>Penicillium</taxon>
    </lineage>
</organism>
<name>A0A1V6Y3Y5_PENNA</name>
<dbReference type="Proteomes" id="UP000191691">
    <property type="component" value="Unassembled WGS sequence"/>
</dbReference>
<gene>
    <name evidence="2" type="ORF">PENNAL_c0038G03352</name>
</gene>
<evidence type="ECO:0000256" key="1">
    <source>
        <dbReference type="SAM" id="MobiDB-lite"/>
    </source>
</evidence>
<dbReference type="EMBL" id="MOOB01000038">
    <property type="protein sequence ID" value="OQE82086.1"/>
    <property type="molecule type" value="Genomic_DNA"/>
</dbReference>
<keyword evidence="3" id="KW-1185">Reference proteome</keyword>
<evidence type="ECO:0000313" key="2">
    <source>
        <dbReference type="EMBL" id="OQE82086.1"/>
    </source>
</evidence>
<accession>A0A1V6Y3Y5</accession>
<proteinExistence type="predicted"/>
<feature type="compositionally biased region" description="Basic residues" evidence="1">
    <location>
        <begin position="24"/>
        <end position="33"/>
    </location>
</feature>
<evidence type="ECO:0000313" key="3">
    <source>
        <dbReference type="Proteomes" id="UP000191691"/>
    </source>
</evidence>
<sequence length="116" mass="13024">MQSASKAKTPARPTIPNYQTECYRRRHPTKQQRCRTNTIGTNMPQAIRRSQEPDSNITGGNETVAIPNPLSPIETSYLPPRRTQPKHVCPPTKSNQSKPGMWAPREGSGHLLEYDS</sequence>
<feature type="compositionally biased region" description="Polar residues" evidence="1">
    <location>
        <begin position="34"/>
        <end position="44"/>
    </location>
</feature>
<feature type="region of interest" description="Disordered" evidence="1">
    <location>
        <begin position="1"/>
        <end position="116"/>
    </location>
</feature>
<dbReference type="AlphaFoldDB" id="A0A1V6Y3Y5"/>